<accession>A0AAI9UCF8</accession>
<keyword evidence="3" id="KW-1185">Reference proteome</keyword>
<dbReference type="EMBL" id="MLGG01000024">
    <property type="protein sequence ID" value="KAK1454697.1"/>
    <property type="molecule type" value="Genomic_DNA"/>
</dbReference>
<organism evidence="2 3">
    <name type="scientific">Colletotrichum melonis</name>
    <dbReference type="NCBI Taxonomy" id="1209925"/>
    <lineage>
        <taxon>Eukaryota</taxon>
        <taxon>Fungi</taxon>
        <taxon>Dikarya</taxon>
        <taxon>Ascomycota</taxon>
        <taxon>Pezizomycotina</taxon>
        <taxon>Sordariomycetes</taxon>
        <taxon>Hypocreomycetidae</taxon>
        <taxon>Glomerellales</taxon>
        <taxon>Glomerellaceae</taxon>
        <taxon>Colletotrichum</taxon>
        <taxon>Colletotrichum acutatum species complex</taxon>
    </lineage>
</organism>
<gene>
    <name evidence="2" type="ORF">CMEL01_03457</name>
</gene>
<protein>
    <submittedName>
        <fullName evidence="2">Uncharacterized protein</fullName>
    </submittedName>
</protein>
<dbReference type="AlphaFoldDB" id="A0AAI9UCF8"/>
<name>A0AAI9UCF8_9PEZI</name>
<evidence type="ECO:0000313" key="3">
    <source>
        <dbReference type="Proteomes" id="UP001239795"/>
    </source>
</evidence>
<evidence type="ECO:0000313" key="2">
    <source>
        <dbReference type="EMBL" id="KAK1454697.1"/>
    </source>
</evidence>
<reference evidence="2 3" key="1">
    <citation type="submission" date="2016-10" db="EMBL/GenBank/DDBJ databases">
        <title>The genome sequence of Colletotrichum fioriniae PJ7.</title>
        <authorList>
            <person name="Baroncelli R."/>
        </authorList>
    </citation>
    <scope>NUCLEOTIDE SEQUENCE [LARGE SCALE GENOMIC DNA]</scope>
    <source>
        <strain evidence="2">Col 31</strain>
    </source>
</reference>
<feature type="region of interest" description="Disordered" evidence="1">
    <location>
        <begin position="51"/>
        <end position="77"/>
    </location>
</feature>
<proteinExistence type="predicted"/>
<comment type="caution">
    <text evidence="2">The sequence shown here is derived from an EMBL/GenBank/DDBJ whole genome shotgun (WGS) entry which is preliminary data.</text>
</comment>
<dbReference type="Proteomes" id="UP001239795">
    <property type="component" value="Unassembled WGS sequence"/>
</dbReference>
<feature type="region of interest" description="Disordered" evidence="1">
    <location>
        <begin position="1"/>
        <end position="35"/>
    </location>
</feature>
<feature type="non-terminal residue" evidence="2">
    <location>
        <position position="1"/>
    </location>
</feature>
<sequence length="158" mass="17233">SLTSVRNKGRARGLQTQSHLQPPPPSQPGGFCPHAQVSRLPCSSLFEEKDSGYSVRPVTSDRPGNKPAYLSPRDPQSPLCKATEYCLRPSVCFPRGSSDCMQQKLCGISTTNPPLSVLLEDPRSSSLLRFARQLTGGVPLERLRVTLRVQLIPLPVSP</sequence>
<evidence type="ECO:0000256" key="1">
    <source>
        <dbReference type="SAM" id="MobiDB-lite"/>
    </source>
</evidence>